<dbReference type="SUPFAM" id="SSF55021">
    <property type="entry name" value="ACT-like"/>
    <property type="match status" value="2"/>
</dbReference>
<dbReference type="InterPro" id="IPR027271">
    <property type="entry name" value="Acetolactate_synth/TF_NikR_C"/>
</dbReference>
<evidence type="ECO:0000256" key="5">
    <source>
        <dbReference type="ARBA" id="ARBA00022605"/>
    </source>
</evidence>
<comment type="similarity">
    <text evidence="3 8">Belongs to the acetolactate synthase small subunit family.</text>
</comment>
<dbReference type="PROSITE" id="PS51671">
    <property type="entry name" value="ACT"/>
    <property type="match status" value="1"/>
</dbReference>
<dbReference type="InterPro" id="IPR004789">
    <property type="entry name" value="Acetalactate_synth_ssu"/>
</dbReference>
<dbReference type="AlphaFoldDB" id="A0A4Y6V434"/>
<evidence type="ECO:0000313" key="11">
    <source>
        <dbReference type="Proteomes" id="UP000317214"/>
    </source>
</evidence>
<dbReference type="Gene3D" id="3.30.70.1150">
    <property type="entry name" value="ACT-like. Chain A, domain 2"/>
    <property type="match status" value="1"/>
</dbReference>
<keyword evidence="5 8" id="KW-0028">Amino-acid biosynthesis</keyword>
<comment type="pathway">
    <text evidence="2 8">Amino-acid biosynthesis; L-valine biosynthesis; L-valine from pyruvate: step 1/4.</text>
</comment>
<dbReference type="GO" id="GO:1990610">
    <property type="term" value="F:acetolactate synthase regulator activity"/>
    <property type="evidence" value="ECO:0007669"/>
    <property type="project" value="UniProtKB-UniRule"/>
</dbReference>
<dbReference type="InterPro" id="IPR039557">
    <property type="entry name" value="AHAS_ACT"/>
</dbReference>
<dbReference type="NCBIfam" id="NF008864">
    <property type="entry name" value="PRK11895.1"/>
    <property type="match status" value="1"/>
</dbReference>
<dbReference type="PANTHER" id="PTHR30239:SF0">
    <property type="entry name" value="ACETOLACTATE SYNTHASE SMALL SUBUNIT 1, CHLOROPLASTIC"/>
    <property type="match status" value="1"/>
</dbReference>
<dbReference type="Pfam" id="PF10369">
    <property type="entry name" value="ALS_ss_C"/>
    <property type="match status" value="1"/>
</dbReference>
<evidence type="ECO:0000256" key="8">
    <source>
        <dbReference type="RuleBase" id="RU368092"/>
    </source>
</evidence>
<dbReference type="InterPro" id="IPR019455">
    <property type="entry name" value="Acetolactate_synth_ssu_C"/>
</dbReference>
<dbReference type="PANTHER" id="PTHR30239">
    <property type="entry name" value="ACETOLACTATE SYNTHASE SMALL SUBUNIT"/>
    <property type="match status" value="1"/>
</dbReference>
<comment type="subunit">
    <text evidence="4 8">Dimer of large and small chains.</text>
</comment>
<dbReference type="UniPathway" id="UPA00049">
    <property type="reaction ID" value="UER00059"/>
</dbReference>
<accession>A0A4Y6V434</accession>
<evidence type="ECO:0000256" key="4">
    <source>
        <dbReference type="ARBA" id="ARBA00011744"/>
    </source>
</evidence>
<dbReference type="GO" id="GO:0005829">
    <property type="term" value="C:cytosol"/>
    <property type="evidence" value="ECO:0007669"/>
    <property type="project" value="TreeGrafter"/>
</dbReference>
<evidence type="ECO:0000313" key="10">
    <source>
        <dbReference type="EMBL" id="QDH24703.1"/>
    </source>
</evidence>
<comment type="catalytic activity">
    <reaction evidence="7 8">
        <text>2 pyruvate + H(+) = (2S)-2-acetolactate + CO2</text>
        <dbReference type="Rhea" id="RHEA:25249"/>
        <dbReference type="ChEBI" id="CHEBI:15361"/>
        <dbReference type="ChEBI" id="CHEBI:15378"/>
        <dbReference type="ChEBI" id="CHEBI:16526"/>
        <dbReference type="ChEBI" id="CHEBI:58476"/>
        <dbReference type="EC" id="2.2.1.6"/>
    </reaction>
</comment>
<organism evidence="10 11">
    <name type="scientific">Neokomagataea tanensis</name>
    <dbReference type="NCBI Taxonomy" id="661191"/>
    <lineage>
        <taxon>Bacteria</taxon>
        <taxon>Pseudomonadati</taxon>
        <taxon>Pseudomonadota</taxon>
        <taxon>Alphaproteobacteria</taxon>
        <taxon>Acetobacterales</taxon>
        <taxon>Acetobacteraceae</taxon>
        <taxon>Neokomagataea</taxon>
    </lineage>
</organism>
<evidence type="ECO:0000256" key="7">
    <source>
        <dbReference type="ARBA" id="ARBA00048670"/>
    </source>
</evidence>
<name>A0A4Y6V434_9PROT</name>
<dbReference type="InterPro" id="IPR054480">
    <property type="entry name" value="AHAS_small-like_ACT"/>
</dbReference>
<evidence type="ECO:0000256" key="1">
    <source>
        <dbReference type="ARBA" id="ARBA00004974"/>
    </source>
</evidence>
<dbReference type="GO" id="GO:0009097">
    <property type="term" value="P:isoleucine biosynthetic process"/>
    <property type="evidence" value="ECO:0007669"/>
    <property type="project" value="UniProtKB-UniRule"/>
</dbReference>
<evidence type="ECO:0000256" key="2">
    <source>
        <dbReference type="ARBA" id="ARBA00005025"/>
    </source>
</evidence>
<dbReference type="NCBIfam" id="TIGR00119">
    <property type="entry name" value="acolac_sm"/>
    <property type="match status" value="1"/>
</dbReference>
<protein>
    <recommendedName>
        <fullName evidence="8">Acetolactate synthase small subunit</fullName>
        <shortName evidence="8">AHAS</shortName>
        <shortName evidence="8">ALS</shortName>
        <ecNumber evidence="8">2.2.1.6</ecNumber>
    </recommendedName>
    <alternativeName>
        <fullName evidence="8">Acetohydroxy-acid synthase small subunit</fullName>
    </alternativeName>
</protein>
<evidence type="ECO:0000256" key="3">
    <source>
        <dbReference type="ARBA" id="ARBA00006341"/>
    </source>
</evidence>
<dbReference type="EC" id="2.2.1.6" evidence="8"/>
<dbReference type="Pfam" id="PF22629">
    <property type="entry name" value="ACT_AHAS_ss"/>
    <property type="match status" value="1"/>
</dbReference>
<dbReference type="InterPro" id="IPR002912">
    <property type="entry name" value="ACT_dom"/>
</dbReference>
<dbReference type="GO" id="GO:0009099">
    <property type="term" value="P:L-valine biosynthetic process"/>
    <property type="evidence" value="ECO:0007669"/>
    <property type="project" value="UniProtKB-UniRule"/>
</dbReference>
<comment type="function">
    <text evidence="8">Catalyzes the conversion of 2 pyruvate molecules into acetolactate in the first common step of the biosynthetic pathway of the branched-amino acids such as leucine, isoleucine, and valine.</text>
</comment>
<dbReference type="GO" id="GO:0003984">
    <property type="term" value="F:acetolactate synthase activity"/>
    <property type="evidence" value="ECO:0007669"/>
    <property type="project" value="UniProtKB-UniRule"/>
</dbReference>
<gene>
    <name evidence="10" type="primary">ilvN</name>
    <name evidence="10" type="ORF">D5366_05060</name>
</gene>
<keyword evidence="8 10" id="KW-0808">Transferase</keyword>
<dbReference type="CDD" id="cd04878">
    <property type="entry name" value="ACT_AHAS"/>
    <property type="match status" value="1"/>
</dbReference>
<dbReference type="EMBL" id="CP032485">
    <property type="protein sequence ID" value="QDH24703.1"/>
    <property type="molecule type" value="Genomic_DNA"/>
</dbReference>
<dbReference type="Proteomes" id="UP000317214">
    <property type="component" value="Chromosome"/>
</dbReference>
<dbReference type="OrthoDB" id="9787365at2"/>
<dbReference type="UniPathway" id="UPA00047">
    <property type="reaction ID" value="UER00055"/>
</dbReference>
<comment type="pathway">
    <text evidence="1 8">Amino-acid biosynthesis; L-isoleucine biosynthesis; L-isoleucine from 2-oxobutanoate: step 1/4.</text>
</comment>
<feature type="domain" description="ACT" evidence="9">
    <location>
        <begin position="14"/>
        <end position="89"/>
    </location>
</feature>
<keyword evidence="6 8" id="KW-0100">Branched-chain amino acid biosynthesis</keyword>
<evidence type="ECO:0000256" key="6">
    <source>
        <dbReference type="ARBA" id="ARBA00023304"/>
    </source>
</evidence>
<dbReference type="KEGG" id="ntn:D5366_05060"/>
<dbReference type="InterPro" id="IPR045865">
    <property type="entry name" value="ACT-like_dom_sf"/>
</dbReference>
<dbReference type="RefSeq" id="WP_141492541.1">
    <property type="nucleotide sequence ID" value="NZ_CP032485.1"/>
</dbReference>
<proteinExistence type="inferred from homology"/>
<dbReference type="Gene3D" id="3.30.70.260">
    <property type="match status" value="1"/>
</dbReference>
<evidence type="ECO:0000259" key="9">
    <source>
        <dbReference type="PROSITE" id="PS51671"/>
    </source>
</evidence>
<keyword evidence="11" id="KW-1185">Reference proteome</keyword>
<reference evidence="10 11" key="1">
    <citation type="submission" date="2018-09" db="EMBL/GenBank/DDBJ databases">
        <title>The complete genome sequence of Neokomagataea tanensis NBRC 106556(T).</title>
        <authorList>
            <person name="Chua K.-O."/>
            <person name="See-Too W.-S."/>
            <person name="Hong K.-W."/>
            <person name="Yin W.-F."/>
            <person name="Chan K.-G."/>
        </authorList>
    </citation>
    <scope>NUCLEOTIDE SEQUENCE [LARGE SCALE GENOMIC DNA]</scope>
    <source>
        <strain evidence="11">AH13 \ NBRC 106556</strain>
    </source>
</reference>
<sequence>MSDSITADIIQNSVISVLIEDESGALARVVGLFSGRGYNISSLTVAQVDARQGLSRITVLTSGTPMVIQQIKAQLKRLVPVHAVSDLTQEGAFVGRELALVKIVSSGEDRTEALRIAESFRARRVDSTATSFVFELTGSPEKIDAFIELMRNLGLADVSRTGIAAIARGPEVFAPLVFHPSEETV</sequence>